<dbReference type="InterPro" id="IPR028098">
    <property type="entry name" value="Glyco_trans_4-like_N"/>
</dbReference>
<dbReference type="Pfam" id="PF00534">
    <property type="entry name" value="Glycos_transf_1"/>
    <property type="match status" value="1"/>
</dbReference>
<dbReference type="PANTHER" id="PTHR46401:SF2">
    <property type="entry name" value="GLYCOSYLTRANSFERASE WBBK-RELATED"/>
    <property type="match status" value="1"/>
</dbReference>
<sequence length="387" mass="43688">MRLAVDLRCLQDKTRTGVGEYAWQVLKYLSLDPSISLSGFANATGRIDWPPELARIAAIKRGRIPNKLMNLLFWLKLGSSIDKILKSDTSKIDALWLPNPSFINVSENVPVLLTVHDLSFIHYPGFFPGKGKLWYFPAVHHLLNKGLPARSLVAAVSQHTADDLIQEFPHLKNKVRVVPPGLDDKYFHEPTANNLEDAKQKYGLPENFLLSLGTIEPRKNYHLLLLMYEKLLELHPDFPYDLVIAGGWGWRYQSIKRTWARLKSRQHIKFIGYVADEDKPALYRLAEIFLFPSLYEGIGLPPLEAMAAGTPVIASHSSSLPEVIGQAGVLLSPYLVDSWVYTTNWLVNDISARQELKQKGLIQAKQFSWQKTASVYKGLFSELAAKS</sequence>
<feature type="domain" description="Glycosyl transferase family 1" evidence="2">
    <location>
        <begin position="199"/>
        <end position="360"/>
    </location>
</feature>
<evidence type="ECO:0008006" key="6">
    <source>
        <dbReference type="Google" id="ProtNLM"/>
    </source>
</evidence>
<dbReference type="Proteomes" id="UP000177575">
    <property type="component" value="Unassembled WGS sequence"/>
</dbReference>
<proteinExistence type="predicted"/>
<dbReference type="InterPro" id="IPR001296">
    <property type="entry name" value="Glyco_trans_1"/>
</dbReference>
<evidence type="ECO:0000256" key="1">
    <source>
        <dbReference type="ARBA" id="ARBA00022679"/>
    </source>
</evidence>
<dbReference type="SUPFAM" id="SSF53756">
    <property type="entry name" value="UDP-Glycosyltransferase/glycogen phosphorylase"/>
    <property type="match status" value="1"/>
</dbReference>
<evidence type="ECO:0000313" key="4">
    <source>
        <dbReference type="EMBL" id="OHA55893.1"/>
    </source>
</evidence>
<name>A0A1G2Q5Q5_9BACT</name>
<gene>
    <name evidence="4" type="ORF">A2388_03600</name>
</gene>
<accession>A0A1G2Q5Q5</accession>
<protein>
    <recommendedName>
        <fullName evidence="6">Glycosyl transferase family 1 domain-containing protein</fullName>
    </recommendedName>
</protein>
<dbReference type="Pfam" id="PF13439">
    <property type="entry name" value="Glyco_transf_4"/>
    <property type="match status" value="1"/>
</dbReference>
<feature type="domain" description="Glycosyltransferase subfamily 4-like N-terminal" evidence="3">
    <location>
        <begin position="69"/>
        <end position="184"/>
    </location>
</feature>
<dbReference type="PANTHER" id="PTHR46401">
    <property type="entry name" value="GLYCOSYLTRANSFERASE WBBK-RELATED"/>
    <property type="match status" value="1"/>
</dbReference>
<evidence type="ECO:0000313" key="5">
    <source>
        <dbReference type="Proteomes" id="UP000177575"/>
    </source>
</evidence>
<evidence type="ECO:0000259" key="3">
    <source>
        <dbReference type="Pfam" id="PF13439"/>
    </source>
</evidence>
<dbReference type="GO" id="GO:0016757">
    <property type="term" value="F:glycosyltransferase activity"/>
    <property type="evidence" value="ECO:0007669"/>
    <property type="project" value="InterPro"/>
</dbReference>
<comment type="caution">
    <text evidence="4">The sequence shown here is derived from an EMBL/GenBank/DDBJ whole genome shotgun (WGS) entry which is preliminary data.</text>
</comment>
<evidence type="ECO:0000259" key="2">
    <source>
        <dbReference type="Pfam" id="PF00534"/>
    </source>
</evidence>
<dbReference type="AlphaFoldDB" id="A0A1G2Q5Q5"/>
<dbReference type="EMBL" id="MHTC01000003">
    <property type="protein sequence ID" value="OHA55893.1"/>
    <property type="molecule type" value="Genomic_DNA"/>
</dbReference>
<dbReference type="FunFam" id="3.40.50.2000:FF:000119">
    <property type="entry name" value="Glycosyl transferase group 1"/>
    <property type="match status" value="1"/>
</dbReference>
<dbReference type="CDD" id="cd03809">
    <property type="entry name" value="GT4_MtfB-like"/>
    <property type="match status" value="1"/>
</dbReference>
<reference evidence="4 5" key="1">
    <citation type="journal article" date="2016" name="Nat. Commun.">
        <title>Thousands of microbial genomes shed light on interconnected biogeochemical processes in an aquifer system.</title>
        <authorList>
            <person name="Anantharaman K."/>
            <person name="Brown C.T."/>
            <person name="Hug L.A."/>
            <person name="Sharon I."/>
            <person name="Castelle C.J."/>
            <person name="Probst A.J."/>
            <person name="Thomas B.C."/>
            <person name="Singh A."/>
            <person name="Wilkins M.J."/>
            <person name="Karaoz U."/>
            <person name="Brodie E.L."/>
            <person name="Williams K.H."/>
            <person name="Hubbard S.S."/>
            <person name="Banfield J.F."/>
        </authorList>
    </citation>
    <scope>NUCLEOTIDE SEQUENCE [LARGE SCALE GENOMIC DNA]</scope>
</reference>
<dbReference type="Gene3D" id="3.40.50.2000">
    <property type="entry name" value="Glycogen Phosphorylase B"/>
    <property type="match status" value="2"/>
</dbReference>
<organism evidence="4 5">
    <name type="scientific">Candidatus Veblenbacteria bacterium RIFOXYB1_FULL_43_13</name>
    <dbReference type="NCBI Taxonomy" id="1802426"/>
    <lineage>
        <taxon>Bacteria</taxon>
        <taxon>Candidatus Vebleniibacteriota</taxon>
    </lineage>
</organism>
<keyword evidence="1" id="KW-0808">Transferase</keyword>